<feature type="compositionally biased region" description="Basic and acidic residues" evidence="8">
    <location>
        <begin position="165"/>
        <end position="178"/>
    </location>
</feature>
<dbReference type="AlphaFoldDB" id="A9V0J0"/>
<dbReference type="InParanoid" id="A9V0J0"/>
<feature type="domain" description="C2H2-type" evidence="9">
    <location>
        <begin position="143"/>
        <end position="172"/>
    </location>
</feature>
<dbReference type="SMART" id="SM00355">
    <property type="entry name" value="ZnF_C2H2"/>
    <property type="match status" value="5"/>
</dbReference>
<evidence type="ECO:0000256" key="4">
    <source>
        <dbReference type="ARBA" id="ARBA00022771"/>
    </source>
</evidence>
<keyword evidence="6" id="KW-0539">Nucleus</keyword>
<evidence type="ECO:0000256" key="6">
    <source>
        <dbReference type="ARBA" id="ARBA00023242"/>
    </source>
</evidence>
<comment type="subcellular location">
    <subcellularLocation>
        <location evidence="1">Nucleus</location>
    </subcellularLocation>
</comment>
<evidence type="ECO:0000256" key="5">
    <source>
        <dbReference type="ARBA" id="ARBA00022833"/>
    </source>
</evidence>
<keyword evidence="3" id="KW-0677">Repeat</keyword>
<sequence>MFVFPSQTTPPRGNPFLQSAPTDPFAPQHEATMELLDPLSEISSYAATSRLVPSAPAACVSANHGAPLPLDEKRPWSSLESSSSGESSQQSSPQASPGQATSAIKLLKATTVGEFHCSICCRNFISRSALEIHNLSHTKVKRFECDKCGKRFARRSHLSVSLPRRSHETRDRKSKGQEVDSSTRAILKQHIHNKIHLNIKDHVCHICGRGFVQSSNLRSHIRRHTGEKPYDCHLCSRSFSVSSSLKAHLKSHERRSKRSVTKCEDCHLMFKNSDEFVQHKALCTSGQISHPKPQSHSHGDDLEHADSPMSEAGAQNVLPNKKEPLLNLPSASLSEDLAASIQFSAFADSGVDTASMLKGSPFTQPDCWYLALTFIPYSSTGCKFSKIHCSQLAQEQGTGFFSAVCSEDTCFLSAV</sequence>
<keyword evidence="11" id="KW-1185">Reference proteome</keyword>
<evidence type="ECO:0000259" key="9">
    <source>
        <dbReference type="PROSITE" id="PS50157"/>
    </source>
</evidence>
<dbReference type="InterPro" id="IPR036236">
    <property type="entry name" value="Znf_C2H2_sf"/>
</dbReference>
<dbReference type="eggNOG" id="KOG1721">
    <property type="taxonomic scope" value="Eukaryota"/>
</dbReference>
<dbReference type="InterPro" id="IPR050331">
    <property type="entry name" value="Zinc_finger"/>
</dbReference>
<dbReference type="PANTHER" id="PTHR16515">
    <property type="entry name" value="PR DOMAIN ZINC FINGER PROTEIN"/>
    <property type="match status" value="1"/>
</dbReference>
<feature type="domain" description="C2H2-type" evidence="9">
    <location>
        <begin position="115"/>
        <end position="142"/>
    </location>
</feature>
<dbReference type="FunFam" id="3.30.160.60:FF:000303">
    <property type="entry name" value="Zinc finger protein 41"/>
    <property type="match status" value="1"/>
</dbReference>
<evidence type="ECO:0000256" key="1">
    <source>
        <dbReference type="ARBA" id="ARBA00004123"/>
    </source>
</evidence>
<proteinExistence type="predicted"/>
<feature type="compositionally biased region" description="Polar residues" evidence="8">
    <location>
        <begin position="1"/>
        <end position="21"/>
    </location>
</feature>
<feature type="region of interest" description="Disordered" evidence="8">
    <location>
        <begin position="1"/>
        <end position="27"/>
    </location>
</feature>
<dbReference type="PANTHER" id="PTHR16515:SF49">
    <property type="entry name" value="GASTRULA ZINC FINGER PROTEIN XLCGF49.1-LIKE-RELATED"/>
    <property type="match status" value="1"/>
</dbReference>
<accession>A9V0J0</accession>
<dbReference type="GO" id="GO:0003700">
    <property type="term" value="F:DNA-binding transcription factor activity"/>
    <property type="evidence" value="ECO:0000318"/>
    <property type="project" value="GO_Central"/>
</dbReference>
<dbReference type="GeneID" id="5891498"/>
<dbReference type="GO" id="GO:0006357">
    <property type="term" value="P:regulation of transcription by RNA polymerase II"/>
    <property type="evidence" value="ECO:0000318"/>
    <property type="project" value="GO_Central"/>
</dbReference>
<evidence type="ECO:0000313" key="11">
    <source>
        <dbReference type="Proteomes" id="UP000001357"/>
    </source>
</evidence>
<dbReference type="FunFam" id="3.30.160.60:FF:000690">
    <property type="entry name" value="Zinc finger protein 354C"/>
    <property type="match status" value="1"/>
</dbReference>
<reference evidence="10 11" key="1">
    <citation type="journal article" date="2008" name="Nature">
        <title>The genome of the choanoflagellate Monosiga brevicollis and the origin of metazoans.</title>
        <authorList>
            <consortium name="JGI Sequencing"/>
            <person name="King N."/>
            <person name="Westbrook M.J."/>
            <person name="Young S.L."/>
            <person name="Kuo A."/>
            <person name="Abedin M."/>
            <person name="Chapman J."/>
            <person name="Fairclough S."/>
            <person name="Hellsten U."/>
            <person name="Isogai Y."/>
            <person name="Letunic I."/>
            <person name="Marr M."/>
            <person name="Pincus D."/>
            <person name="Putnam N."/>
            <person name="Rokas A."/>
            <person name="Wright K.J."/>
            <person name="Zuzow R."/>
            <person name="Dirks W."/>
            <person name="Good M."/>
            <person name="Goodstein D."/>
            <person name="Lemons D."/>
            <person name="Li W."/>
            <person name="Lyons J.B."/>
            <person name="Morris A."/>
            <person name="Nichols S."/>
            <person name="Richter D.J."/>
            <person name="Salamov A."/>
            <person name="Bork P."/>
            <person name="Lim W.A."/>
            <person name="Manning G."/>
            <person name="Miller W.T."/>
            <person name="McGinnis W."/>
            <person name="Shapiro H."/>
            <person name="Tjian R."/>
            <person name="Grigoriev I.V."/>
            <person name="Rokhsar D."/>
        </authorList>
    </citation>
    <scope>NUCLEOTIDE SEQUENCE [LARGE SCALE GENOMIC DNA]</scope>
    <source>
        <strain evidence="11">MX1 / ATCC 50154</strain>
    </source>
</reference>
<feature type="compositionally biased region" description="Polar residues" evidence="8">
    <location>
        <begin position="287"/>
        <end position="296"/>
    </location>
</feature>
<dbReference type="KEGG" id="mbr:MONBRDRAFT_25820"/>
<organism evidence="10 11">
    <name type="scientific">Monosiga brevicollis</name>
    <name type="common">Choanoflagellate</name>
    <dbReference type="NCBI Taxonomy" id="81824"/>
    <lineage>
        <taxon>Eukaryota</taxon>
        <taxon>Choanoflagellata</taxon>
        <taxon>Craspedida</taxon>
        <taxon>Salpingoecidae</taxon>
        <taxon>Monosiga</taxon>
    </lineage>
</organism>
<evidence type="ECO:0000256" key="8">
    <source>
        <dbReference type="SAM" id="MobiDB-lite"/>
    </source>
</evidence>
<protein>
    <recommendedName>
        <fullName evidence="9">C2H2-type domain-containing protein</fullName>
    </recommendedName>
</protein>
<feature type="compositionally biased region" description="Low complexity" evidence="8">
    <location>
        <begin position="77"/>
        <end position="99"/>
    </location>
</feature>
<dbReference type="PROSITE" id="PS00028">
    <property type="entry name" value="ZINC_FINGER_C2H2_1"/>
    <property type="match status" value="3"/>
</dbReference>
<feature type="region of interest" description="Disordered" evidence="8">
    <location>
        <begin position="159"/>
        <end position="182"/>
    </location>
</feature>
<evidence type="ECO:0000313" key="10">
    <source>
        <dbReference type="EMBL" id="EDQ89160.1"/>
    </source>
</evidence>
<dbReference type="GO" id="GO:0008270">
    <property type="term" value="F:zinc ion binding"/>
    <property type="evidence" value="ECO:0007669"/>
    <property type="project" value="UniProtKB-KW"/>
</dbReference>
<feature type="region of interest" description="Disordered" evidence="8">
    <location>
        <begin position="287"/>
        <end position="314"/>
    </location>
</feature>
<dbReference type="SUPFAM" id="SSF57667">
    <property type="entry name" value="beta-beta-alpha zinc fingers"/>
    <property type="match status" value="2"/>
</dbReference>
<evidence type="ECO:0000256" key="3">
    <source>
        <dbReference type="ARBA" id="ARBA00022737"/>
    </source>
</evidence>
<dbReference type="Pfam" id="PF00096">
    <property type="entry name" value="zf-C2H2"/>
    <property type="match status" value="3"/>
</dbReference>
<evidence type="ECO:0000256" key="2">
    <source>
        <dbReference type="ARBA" id="ARBA00022723"/>
    </source>
</evidence>
<dbReference type="PROSITE" id="PS50157">
    <property type="entry name" value="ZINC_FINGER_C2H2_2"/>
    <property type="match status" value="4"/>
</dbReference>
<dbReference type="STRING" id="81824.A9V0J0"/>
<dbReference type="RefSeq" id="XP_001746265.1">
    <property type="nucleotide sequence ID" value="XM_001746213.1"/>
</dbReference>
<name>A9V0J0_MONBE</name>
<dbReference type="InterPro" id="IPR013087">
    <property type="entry name" value="Znf_C2H2_type"/>
</dbReference>
<keyword evidence="5" id="KW-0862">Zinc</keyword>
<evidence type="ECO:0000256" key="7">
    <source>
        <dbReference type="PROSITE-ProRule" id="PRU00042"/>
    </source>
</evidence>
<dbReference type="GO" id="GO:0000978">
    <property type="term" value="F:RNA polymerase II cis-regulatory region sequence-specific DNA binding"/>
    <property type="evidence" value="ECO:0000318"/>
    <property type="project" value="GO_Central"/>
</dbReference>
<gene>
    <name evidence="10" type="ORF">MONBRDRAFT_25820</name>
</gene>
<dbReference type="Gene3D" id="3.30.160.60">
    <property type="entry name" value="Classic Zinc Finger"/>
    <property type="match status" value="3"/>
</dbReference>
<feature type="region of interest" description="Disordered" evidence="8">
    <location>
        <begin position="69"/>
        <end position="99"/>
    </location>
</feature>
<dbReference type="EMBL" id="CH991552">
    <property type="protein sequence ID" value="EDQ89160.1"/>
    <property type="molecule type" value="Genomic_DNA"/>
</dbReference>
<dbReference type="Proteomes" id="UP000001357">
    <property type="component" value="Unassembled WGS sequence"/>
</dbReference>
<keyword evidence="4 7" id="KW-0863">Zinc-finger</keyword>
<feature type="domain" description="C2H2-type" evidence="9">
    <location>
        <begin position="230"/>
        <end position="257"/>
    </location>
</feature>
<feature type="domain" description="C2H2-type" evidence="9">
    <location>
        <begin position="202"/>
        <end position="229"/>
    </location>
</feature>
<feature type="compositionally biased region" description="Basic and acidic residues" evidence="8">
    <location>
        <begin position="297"/>
        <end position="306"/>
    </location>
</feature>
<keyword evidence="2" id="KW-0479">Metal-binding</keyword>
<dbReference type="GO" id="GO:0005634">
    <property type="term" value="C:nucleus"/>
    <property type="evidence" value="ECO:0007669"/>
    <property type="project" value="UniProtKB-SubCell"/>
</dbReference>